<dbReference type="AlphaFoldDB" id="A0ABD3LWI5"/>
<name>A0ABD3LWI5_9STRA</name>
<evidence type="ECO:0000313" key="3">
    <source>
        <dbReference type="Proteomes" id="UP001530293"/>
    </source>
</evidence>
<feature type="region of interest" description="Disordered" evidence="1">
    <location>
        <begin position="123"/>
        <end position="149"/>
    </location>
</feature>
<evidence type="ECO:0000313" key="2">
    <source>
        <dbReference type="EMBL" id="KAL3756099.1"/>
    </source>
</evidence>
<gene>
    <name evidence="2" type="ORF">ACHAWU_009401</name>
</gene>
<organism evidence="2 3">
    <name type="scientific">Discostella pseudostelligera</name>
    <dbReference type="NCBI Taxonomy" id="259834"/>
    <lineage>
        <taxon>Eukaryota</taxon>
        <taxon>Sar</taxon>
        <taxon>Stramenopiles</taxon>
        <taxon>Ochrophyta</taxon>
        <taxon>Bacillariophyta</taxon>
        <taxon>Coscinodiscophyceae</taxon>
        <taxon>Thalassiosirophycidae</taxon>
        <taxon>Stephanodiscales</taxon>
        <taxon>Stephanodiscaceae</taxon>
        <taxon>Discostella</taxon>
    </lineage>
</organism>
<accession>A0ABD3LWI5</accession>
<feature type="compositionally biased region" description="Polar residues" evidence="1">
    <location>
        <begin position="40"/>
        <end position="57"/>
    </location>
</feature>
<proteinExistence type="predicted"/>
<feature type="compositionally biased region" description="Low complexity" evidence="1">
    <location>
        <begin position="307"/>
        <end position="316"/>
    </location>
</feature>
<evidence type="ECO:0000256" key="1">
    <source>
        <dbReference type="SAM" id="MobiDB-lite"/>
    </source>
</evidence>
<feature type="compositionally biased region" description="Acidic residues" evidence="1">
    <location>
        <begin position="788"/>
        <end position="800"/>
    </location>
</feature>
<evidence type="ECO:0008006" key="4">
    <source>
        <dbReference type="Google" id="ProtNLM"/>
    </source>
</evidence>
<feature type="region of interest" description="Disordered" evidence="1">
    <location>
        <begin position="38"/>
        <end position="64"/>
    </location>
</feature>
<feature type="region of interest" description="Disordered" evidence="1">
    <location>
        <begin position="780"/>
        <end position="801"/>
    </location>
</feature>
<feature type="region of interest" description="Disordered" evidence="1">
    <location>
        <begin position="302"/>
        <end position="324"/>
    </location>
</feature>
<comment type="caution">
    <text evidence="2">The sequence shown here is derived from an EMBL/GenBank/DDBJ whole genome shotgun (WGS) entry which is preliminary data.</text>
</comment>
<reference evidence="2 3" key="1">
    <citation type="submission" date="2024-10" db="EMBL/GenBank/DDBJ databases">
        <title>Updated reference genomes for cyclostephanoid diatoms.</title>
        <authorList>
            <person name="Roberts W.R."/>
            <person name="Alverson A.J."/>
        </authorList>
    </citation>
    <scope>NUCLEOTIDE SEQUENCE [LARGE SCALE GENOMIC DNA]</scope>
    <source>
        <strain evidence="2 3">AJA232-27</strain>
    </source>
</reference>
<dbReference type="EMBL" id="JALLBG020000314">
    <property type="protein sequence ID" value="KAL3756099.1"/>
    <property type="molecule type" value="Genomic_DNA"/>
</dbReference>
<sequence length="839" mass="92830">MPPSSLLARLKATTTECSSGNDAASTQSRLSSLGRAAASNTNNANGISSSSRPQTDTGGRASSLAAAATLKGSTISAPSSLGRRIERYVLSVGDDKCANSDVVDESMAKSMSSLTLSTAAATTTTRPLKGEQSIIAHAPNDNDTSSATKDSTFNAIQTTPIVKTKLTTLQHLSTHQQLRDDDVFNSIPPYYMCSQSEAYDRAQYSELSPFEYSYTSLRLQHQQQNQIYRKNEVVELQRRYSHDNRPTFDPHRIVKKYRRSAAGGGTLLDNTSTNDDHGYRSLDMLKTTVNYLLNYIFVHQRPPPPSSLDNDNSTNDAGDPNEISIWGEEEDENDNNDNGPLFSLAETVSFIDDRLRAVQKDLVTLLGNHPAQDTINRYHRQQHQQQQQLVFEAKRSARKMQACMVRYNILASYLLSDLPLEKYEKTFGVRALRTAMASYRELSGELYEDYHPDEGEVVLGDESIEQRRWRLRRQREQKERSASYKMEIRTRDEIMAYAAILHSSAVLYSEERTLYAISSGEGGVGGGGAAMSSLMEDGGSGWGALLLMMSSSFSRTQRVYDQGAFGVEKDESEEYPRWKWALELASAAQNGNYQRYFALLEAGPVALDAATTAKGHQEENGDAHSDHSRFLILARCCASHSLNLVRLGQLRRYNHAFGKGEAVSAMDIARLLRLGTCIPTTNDKGDEGGTVKDAIKWAIDFCCDAGLPIVEMEGGKTGKSTMYALMKSAPITVKSEDSICRMCNPGRMNDSFVFGSKLYHVDRARMSCPSNQSAVVMTRQSDSIREDGVDDWEDRDDGEDDAKISDEASVSMSTFACEARSDEDGVLIPPCHVLRILIE</sequence>
<protein>
    <recommendedName>
        <fullName evidence="4">Nuclear pore protein</fullName>
    </recommendedName>
</protein>
<keyword evidence="3" id="KW-1185">Reference proteome</keyword>
<dbReference type="Proteomes" id="UP001530293">
    <property type="component" value="Unassembled WGS sequence"/>
</dbReference>